<dbReference type="InterPro" id="IPR036909">
    <property type="entry name" value="Cyt_c-like_dom_sf"/>
</dbReference>
<name>A0A1I3X3F6_9GAMM</name>
<evidence type="ECO:0000256" key="2">
    <source>
        <dbReference type="ARBA" id="ARBA00022617"/>
    </source>
</evidence>
<gene>
    <name evidence="11" type="ORF">SAMN04488079_105161</name>
</gene>
<evidence type="ECO:0000256" key="8">
    <source>
        <dbReference type="PIRSR" id="PIRSR602326-1"/>
    </source>
</evidence>
<evidence type="ECO:0000256" key="9">
    <source>
        <dbReference type="SAM" id="Phobius"/>
    </source>
</evidence>
<dbReference type="GO" id="GO:0020037">
    <property type="term" value="F:heme binding"/>
    <property type="evidence" value="ECO:0007669"/>
    <property type="project" value="InterPro"/>
</dbReference>
<feature type="binding site" description="covalent" evidence="8">
    <location>
        <position position="50"/>
    </location>
    <ligand>
        <name>heme c</name>
        <dbReference type="ChEBI" id="CHEBI:61717"/>
    </ligand>
</feature>
<protein>
    <submittedName>
        <fullName evidence="11">Ubiquinol-cytochrome c reductase cytochrome c1 subunit</fullName>
    </submittedName>
</protein>
<evidence type="ECO:0000256" key="7">
    <source>
        <dbReference type="ARBA" id="ARBA00023136"/>
    </source>
</evidence>
<evidence type="ECO:0000256" key="5">
    <source>
        <dbReference type="ARBA" id="ARBA00022989"/>
    </source>
</evidence>
<evidence type="ECO:0000256" key="10">
    <source>
        <dbReference type="SAM" id="SignalP"/>
    </source>
</evidence>
<dbReference type="Pfam" id="PF02167">
    <property type="entry name" value="Cytochrom_C1"/>
    <property type="match status" value="1"/>
</dbReference>
<reference evidence="12" key="1">
    <citation type="submission" date="2016-10" db="EMBL/GenBank/DDBJ databases">
        <authorList>
            <person name="Varghese N."/>
            <person name="Submissions S."/>
        </authorList>
    </citation>
    <scope>NUCLEOTIDE SEQUENCE [LARGE SCALE GENOMIC DNA]</scope>
    <source>
        <strain evidence="12">DSM 11578</strain>
    </source>
</reference>
<dbReference type="STRING" id="45496.SAMN04488079_105161"/>
<keyword evidence="10" id="KW-0732">Signal</keyword>
<keyword evidence="7 9" id="KW-0472">Membrane</keyword>
<dbReference type="Proteomes" id="UP000198924">
    <property type="component" value="Unassembled WGS sequence"/>
</dbReference>
<proteinExistence type="predicted"/>
<dbReference type="InterPro" id="IPR002326">
    <property type="entry name" value="Cyt_c1"/>
</dbReference>
<dbReference type="RefSeq" id="WP_091712262.1">
    <property type="nucleotide sequence ID" value="NZ_FOSH01000005.1"/>
</dbReference>
<dbReference type="Gene3D" id="1.10.760.10">
    <property type="entry name" value="Cytochrome c-like domain"/>
    <property type="match status" value="1"/>
</dbReference>
<comment type="cofactor">
    <cofactor evidence="8">
        <name>heme c</name>
        <dbReference type="ChEBI" id="CHEBI:61717"/>
    </cofactor>
    <text evidence="8">Binds 1 heme c group covalently per subunit.</text>
</comment>
<feature type="signal peptide" evidence="10">
    <location>
        <begin position="1"/>
        <end position="19"/>
    </location>
</feature>
<keyword evidence="2 8" id="KW-0349">Heme</keyword>
<keyword evidence="3 9" id="KW-0812">Transmembrane</keyword>
<evidence type="ECO:0000256" key="1">
    <source>
        <dbReference type="ARBA" id="ARBA00004370"/>
    </source>
</evidence>
<dbReference type="OrthoDB" id="9798864at2"/>
<sequence length="234" mass="26646">MKHLIFTVFLSLFSVQAMAAGGGVHLDHTDIDITDQASLQRGAKTFVNYCLSCHQAAYMRYNRMAKDLGLTDDQVKNNLMFASDKIGDTMTIAMRPEDAKKWFGVTPPDLSVIARSRGTDWLYTYLRTFYLDSSRPVGTNNLAFKDVGMPHVLWEQQGYQTKDAETGELVAPENPPLSTHEYNQVVHDLVNFLAYIGEPSKLQRMALAKWVLLYLILFFLIAYPLKKAFWKDIH</sequence>
<keyword evidence="12" id="KW-1185">Reference proteome</keyword>
<organism evidence="11 12">
    <name type="scientific">Methylophaga sulfidovorans</name>
    <dbReference type="NCBI Taxonomy" id="45496"/>
    <lineage>
        <taxon>Bacteria</taxon>
        <taxon>Pseudomonadati</taxon>
        <taxon>Pseudomonadota</taxon>
        <taxon>Gammaproteobacteria</taxon>
        <taxon>Thiotrichales</taxon>
        <taxon>Piscirickettsiaceae</taxon>
        <taxon>Methylophaga</taxon>
    </lineage>
</organism>
<dbReference type="PANTHER" id="PTHR10266:SF3">
    <property type="entry name" value="CYTOCHROME C1, HEME PROTEIN, MITOCHONDRIAL"/>
    <property type="match status" value="1"/>
</dbReference>
<evidence type="ECO:0000256" key="6">
    <source>
        <dbReference type="ARBA" id="ARBA00023004"/>
    </source>
</evidence>
<dbReference type="PANTHER" id="PTHR10266">
    <property type="entry name" value="CYTOCHROME C1"/>
    <property type="match status" value="1"/>
</dbReference>
<keyword evidence="6 8" id="KW-0408">Iron</keyword>
<keyword evidence="4 8" id="KW-0479">Metal-binding</keyword>
<accession>A0A1I3X3F6</accession>
<feature type="binding site" description="covalent" evidence="8">
    <location>
        <position position="54"/>
    </location>
    <ligand>
        <name>heme c</name>
        <dbReference type="ChEBI" id="CHEBI:61717"/>
    </ligand>
</feature>
<dbReference type="EMBL" id="FOSH01000005">
    <property type="protein sequence ID" value="SFK13356.1"/>
    <property type="molecule type" value="Genomic_DNA"/>
</dbReference>
<feature type="transmembrane region" description="Helical" evidence="9">
    <location>
        <begin position="207"/>
        <end position="225"/>
    </location>
</feature>
<evidence type="ECO:0000256" key="4">
    <source>
        <dbReference type="ARBA" id="ARBA00022723"/>
    </source>
</evidence>
<feature type="chain" id="PRO_5011601150" evidence="10">
    <location>
        <begin position="20"/>
        <end position="234"/>
    </location>
</feature>
<dbReference type="GO" id="GO:0046872">
    <property type="term" value="F:metal ion binding"/>
    <property type="evidence" value="ECO:0007669"/>
    <property type="project" value="UniProtKB-KW"/>
</dbReference>
<evidence type="ECO:0000256" key="3">
    <source>
        <dbReference type="ARBA" id="ARBA00022692"/>
    </source>
</evidence>
<dbReference type="AlphaFoldDB" id="A0A1I3X3F6"/>
<evidence type="ECO:0000313" key="11">
    <source>
        <dbReference type="EMBL" id="SFK13356.1"/>
    </source>
</evidence>
<feature type="binding site" description="covalent" evidence="8">
    <location>
        <position position="53"/>
    </location>
    <ligand>
        <name>heme c</name>
        <dbReference type="ChEBI" id="CHEBI:61717"/>
    </ligand>
</feature>
<keyword evidence="5 9" id="KW-1133">Transmembrane helix</keyword>
<comment type="subcellular location">
    <subcellularLocation>
        <location evidence="1">Membrane</location>
    </subcellularLocation>
</comment>
<dbReference type="GO" id="GO:0009055">
    <property type="term" value="F:electron transfer activity"/>
    <property type="evidence" value="ECO:0007669"/>
    <property type="project" value="InterPro"/>
</dbReference>
<evidence type="ECO:0000313" key="12">
    <source>
        <dbReference type="Proteomes" id="UP000198924"/>
    </source>
</evidence>
<dbReference type="GO" id="GO:0016020">
    <property type="term" value="C:membrane"/>
    <property type="evidence" value="ECO:0007669"/>
    <property type="project" value="UniProtKB-SubCell"/>
</dbReference>
<dbReference type="SUPFAM" id="SSF46626">
    <property type="entry name" value="Cytochrome c"/>
    <property type="match status" value="1"/>
</dbReference>